<dbReference type="SMART" id="SM00214">
    <property type="entry name" value="VWC"/>
    <property type="match status" value="1"/>
</dbReference>
<name>A0A814LN65_9BILA</name>
<protein>
    <recommendedName>
        <fullName evidence="4">VWFC domain-containing protein</fullName>
    </recommendedName>
</protein>
<dbReference type="InterPro" id="IPR001007">
    <property type="entry name" value="VWF_dom"/>
</dbReference>
<keyword evidence="3" id="KW-0732">Signal</keyword>
<keyword evidence="2" id="KW-0812">Transmembrane</keyword>
<feature type="region of interest" description="Disordered" evidence="1">
    <location>
        <begin position="276"/>
        <end position="317"/>
    </location>
</feature>
<feature type="signal peptide" evidence="3">
    <location>
        <begin position="1"/>
        <end position="22"/>
    </location>
</feature>
<gene>
    <name evidence="6" type="ORF">OKA104_LOCUS1522</name>
    <name evidence="5" type="ORF">VCS650_LOCUS18302</name>
</gene>
<feature type="compositionally biased region" description="Low complexity" evidence="1">
    <location>
        <begin position="65"/>
        <end position="82"/>
    </location>
</feature>
<reference evidence="5" key="1">
    <citation type="submission" date="2021-02" db="EMBL/GenBank/DDBJ databases">
        <authorList>
            <person name="Nowell W R."/>
        </authorList>
    </citation>
    <scope>NUCLEOTIDE SEQUENCE</scope>
</reference>
<organism evidence="5 7">
    <name type="scientific">Adineta steineri</name>
    <dbReference type="NCBI Taxonomy" id="433720"/>
    <lineage>
        <taxon>Eukaryota</taxon>
        <taxon>Metazoa</taxon>
        <taxon>Spiralia</taxon>
        <taxon>Gnathifera</taxon>
        <taxon>Rotifera</taxon>
        <taxon>Eurotatoria</taxon>
        <taxon>Bdelloidea</taxon>
        <taxon>Adinetida</taxon>
        <taxon>Adinetidae</taxon>
        <taxon>Adineta</taxon>
    </lineage>
</organism>
<feature type="compositionally biased region" description="Basic and acidic residues" evidence="1">
    <location>
        <begin position="283"/>
        <end position="294"/>
    </location>
</feature>
<feature type="region of interest" description="Disordered" evidence="1">
    <location>
        <begin position="27"/>
        <end position="85"/>
    </location>
</feature>
<dbReference type="Proteomes" id="UP000663891">
    <property type="component" value="Unassembled WGS sequence"/>
</dbReference>
<evidence type="ECO:0000313" key="6">
    <source>
        <dbReference type="EMBL" id="CAF3501484.1"/>
    </source>
</evidence>
<evidence type="ECO:0000256" key="2">
    <source>
        <dbReference type="SAM" id="Phobius"/>
    </source>
</evidence>
<dbReference type="AlphaFoldDB" id="A0A814LN65"/>
<feature type="compositionally biased region" description="Pro residues" evidence="1">
    <location>
        <begin position="39"/>
        <end position="54"/>
    </location>
</feature>
<sequence length="317" mass="35373">MAGLRVVIITALLTVFILNVVGHKHHNRPCTNDPDSNPFDPPCPPAVPVTPPIPDVNSNSDSDETSSSSTAASTTASTTTTTIDDGGNLTALERAHWCRFSNGSFLPYGQTFMNSICSMCQCTKSRAIRCQLLECLPTYCIDNTMPYRKDGQCCAQCGYEVARNSCVYNGITFPHGVVMRTVSDKMQCWCQLGSIECRNYVGSLMDSLNMLTDETTIYIIVMVLFVVLLFGLCVCCACTLSFYYYYKHYEHTFQEVYDQYNNSAAGWQPMNEEEQYEVEVDGNAEKQVEDEKSQSAEYNNDMFPPPYGAHADGEQKK</sequence>
<dbReference type="OrthoDB" id="10026466at2759"/>
<evidence type="ECO:0000313" key="7">
    <source>
        <dbReference type="Proteomes" id="UP000663891"/>
    </source>
</evidence>
<feature type="domain" description="VWFC" evidence="4">
    <location>
        <begin position="98"/>
        <end position="158"/>
    </location>
</feature>
<evidence type="ECO:0000256" key="1">
    <source>
        <dbReference type="SAM" id="MobiDB-lite"/>
    </source>
</evidence>
<evidence type="ECO:0000259" key="4">
    <source>
        <dbReference type="PROSITE" id="PS50184"/>
    </source>
</evidence>
<evidence type="ECO:0000313" key="5">
    <source>
        <dbReference type="EMBL" id="CAF1067712.1"/>
    </source>
</evidence>
<feature type="chain" id="PRO_5035685470" description="VWFC domain-containing protein" evidence="3">
    <location>
        <begin position="23"/>
        <end position="317"/>
    </location>
</feature>
<proteinExistence type="predicted"/>
<feature type="transmembrane region" description="Helical" evidence="2">
    <location>
        <begin position="217"/>
        <end position="246"/>
    </location>
</feature>
<evidence type="ECO:0000256" key="3">
    <source>
        <dbReference type="SAM" id="SignalP"/>
    </source>
</evidence>
<accession>A0A814LN65</accession>
<dbReference type="EMBL" id="CAJNON010000174">
    <property type="protein sequence ID" value="CAF1067712.1"/>
    <property type="molecule type" value="Genomic_DNA"/>
</dbReference>
<dbReference type="PROSITE" id="PS50184">
    <property type="entry name" value="VWFC_2"/>
    <property type="match status" value="1"/>
</dbReference>
<comment type="caution">
    <text evidence="5">The sequence shown here is derived from an EMBL/GenBank/DDBJ whole genome shotgun (WGS) entry which is preliminary data.</text>
</comment>
<dbReference type="EMBL" id="CAJOAY010000037">
    <property type="protein sequence ID" value="CAF3501484.1"/>
    <property type="molecule type" value="Genomic_DNA"/>
</dbReference>
<dbReference type="SUPFAM" id="SSF57603">
    <property type="entry name" value="FnI-like domain"/>
    <property type="match status" value="1"/>
</dbReference>
<dbReference type="Proteomes" id="UP000663881">
    <property type="component" value="Unassembled WGS sequence"/>
</dbReference>
<keyword evidence="2" id="KW-0472">Membrane</keyword>
<keyword evidence="2" id="KW-1133">Transmembrane helix</keyword>
<dbReference type="Pfam" id="PF23334">
    <property type="entry name" value="VWC2L_2nd"/>
    <property type="match status" value="1"/>
</dbReference>